<dbReference type="Proteomes" id="UP000028504">
    <property type="component" value="Chromosome"/>
</dbReference>
<organism evidence="2 3">
    <name type="scientific">Corynebacterium atypicum</name>
    <dbReference type="NCBI Taxonomy" id="191610"/>
    <lineage>
        <taxon>Bacteria</taxon>
        <taxon>Bacillati</taxon>
        <taxon>Actinomycetota</taxon>
        <taxon>Actinomycetes</taxon>
        <taxon>Mycobacteriales</taxon>
        <taxon>Corynebacteriaceae</taxon>
        <taxon>Corynebacterium</taxon>
    </lineage>
</organism>
<feature type="region of interest" description="Disordered" evidence="1">
    <location>
        <begin position="1"/>
        <end position="30"/>
    </location>
</feature>
<gene>
    <name evidence="2" type="ORF">CATYP_07625</name>
</gene>
<reference evidence="2 3" key="1">
    <citation type="submission" date="2014-07" db="EMBL/GenBank/DDBJ databases">
        <title>Complete genome sequence of Corynebacterium atypicum DSM 44849: identifiction of the mycolic acid biosynthesis genes.</title>
        <authorList>
            <person name="Tippelt A."/>
            <person name="Mollmann S."/>
            <person name="Albersmeier A."/>
            <person name="Jaenicke S."/>
            <person name="Ruckert C."/>
            <person name="Tauch A."/>
        </authorList>
    </citation>
    <scope>NUCLEOTIDE SEQUENCE [LARGE SCALE GENOMIC DNA]</scope>
    <source>
        <strain evidence="2 3">R2070</strain>
    </source>
</reference>
<keyword evidence="3" id="KW-1185">Reference proteome</keyword>
<evidence type="ECO:0000313" key="3">
    <source>
        <dbReference type="Proteomes" id="UP000028504"/>
    </source>
</evidence>
<name>A0ABN4DDS3_9CORY</name>
<sequence length="63" mass="7324">MAHPDSQWYFNPKTKEVTQGQAGPWDDRMGPYATEEEARHALDLAAKRNDAFDEQDEQWEGEK</sequence>
<evidence type="ECO:0000313" key="2">
    <source>
        <dbReference type="EMBL" id="AIG64475.1"/>
    </source>
</evidence>
<protein>
    <recommendedName>
        <fullName evidence="4">SPOR domain-containing protein</fullName>
    </recommendedName>
</protein>
<evidence type="ECO:0008006" key="4">
    <source>
        <dbReference type="Google" id="ProtNLM"/>
    </source>
</evidence>
<dbReference type="RefSeq" id="WP_038606242.1">
    <property type="nucleotide sequence ID" value="NZ_CP008944.1"/>
</dbReference>
<proteinExistence type="predicted"/>
<accession>A0ABN4DDS3</accession>
<dbReference type="EMBL" id="CP008944">
    <property type="protein sequence ID" value="AIG64475.1"/>
    <property type="molecule type" value="Genomic_DNA"/>
</dbReference>
<evidence type="ECO:0000256" key="1">
    <source>
        <dbReference type="SAM" id="MobiDB-lite"/>
    </source>
</evidence>